<comment type="caution">
    <text evidence="1">The sequence shown here is derived from an EMBL/GenBank/DDBJ whole genome shotgun (WGS) entry which is preliminary data.</text>
</comment>
<name>A0A843XIA5_COLES</name>
<reference evidence="1" key="1">
    <citation type="submission" date="2017-07" db="EMBL/GenBank/DDBJ databases">
        <title>Taro Niue Genome Assembly and Annotation.</title>
        <authorList>
            <person name="Atibalentja N."/>
            <person name="Keating K."/>
            <person name="Fields C.J."/>
        </authorList>
    </citation>
    <scope>NUCLEOTIDE SEQUENCE</scope>
    <source>
        <strain evidence="1">Niue_2</strain>
        <tissue evidence="1">Leaf</tissue>
    </source>
</reference>
<evidence type="ECO:0000313" key="2">
    <source>
        <dbReference type="Proteomes" id="UP000652761"/>
    </source>
</evidence>
<keyword evidence="2" id="KW-1185">Reference proteome</keyword>
<proteinExistence type="predicted"/>
<dbReference type="AlphaFoldDB" id="A0A843XIA5"/>
<gene>
    <name evidence="1" type="ORF">Taro_052075</name>
</gene>
<sequence length="86" mass="9518">MLEYSCGEVTVLLQKNLVNARASLEVLVADLQFLRDQVTIIQDKFMVVKSKASYPDKAMVVKHALKEMGTGLIQAITLLLKLSLPS</sequence>
<dbReference type="EMBL" id="NMUH01008643">
    <property type="protein sequence ID" value="MQM19076.1"/>
    <property type="molecule type" value="Genomic_DNA"/>
</dbReference>
<evidence type="ECO:0000313" key="1">
    <source>
        <dbReference type="EMBL" id="MQM19076.1"/>
    </source>
</evidence>
<protein>
    <submittedName>
        <fullName evidence="1">Uncharacterized protein</fullName>
    </submittedName>
</protein>
<accession>A0A843XIA5</accession>
<organism evidence="1 2">
    <name type="scientific">Colocasia esculenta</name>
    <name type="common">Wild taro</name>
    <name type="synonym">Arum esculentum</name>
    <dbReference type="NCBI Taxonomy" id="4460"/>
    <lineage>
        <taxon>Eukaryota</taxon>
        <taxon>Viridiplantae</taxon>
        <taxon>Streptophyta</taxon>
        <taxon>Embryophyta</taxon>
        <taxon>Tracheophyta</taxon>
        <taxon>Spermatophyta</taxon>
        <taxon>Magnoliopsida</taxon>
        <taxon>Liliopsida</taxon>
        <taxon>Araceae</taxon>
        <taxon>Aroideae</taxon>
        <taxon>Colocasieae</taxon>
        <taxon>Colocasia</taxon>
    </lineage>
</organism>
<dbReference type="OrthoDB" id="1936203at2759"/>
<dbReference type="Proteomes" id="UP000652761">
    <property type="component" value="Unassembled WGS sequence"/>
</dbReference>